<dbReference type="PANTHER" id="PTHR47829:SF1">
    <property type="entry name" value="HAD FAMILY PHOSPHATASE"/>
    <property type="match status" value="1"/>
</dbReference>
<evidence type="ECO:0000313" key="3">
    <source>
        <dbReference type="Proteomes" id="UP000002417"/>
    </source>
</evidence>
<keyword evidence="2" id="KW-0808">Transferase</keyword>
<dbReference type="HOGENOM" id="CLU_007526_0_1_5"/>
<protein>
    <submittedName>
        <fullName evidence="2">Aminoglycoside phosphotransferase</fullName>
    </submittedName>
</protein>
<dbReference type="InterPro" id="IPR011009">
    <property type="entry name" value="Kinase-like_dom_sf"/>
</dbReference>
<dbReference type="EMBL" id="CP000781">
    <property type="protein sequence ID" value="ABS69300.1"/>
    <property type="molecule type" value="Genomic_DNA"/>
</dbReference>
<name>A7IMQ7_XANP2</name>
<dbReference type="PhylomeDB" id="A7IMQ7"/>
<dbReference type="STRING" id="78245.Xaut_4078"/>
<dbReference type="AlphaFoldDB" id="A7IMQ7"/>
<evidence type="ECO:0000259" key="1">
    <source>
        <dbReference type="Pfam" id="PF01636"/>
    </source>
</evidence>
<dbReference type="GO" id="GO:0016740">
    <property type="term" value="F:transferase activity"/>
    <property type="evidence" value="ECO:0007669"/>
    <property type="project" value="UniProtKB-KW"/>
</dbReference>
<dbReference type="eggNOG" id="COG3173">
    <property type="taxonomic scope" value="Bacteria"/>
</dbReference>
<dbReference type="PANTHER" id="PTHR47829">
    <property type="entry name" value="HYDROLASE, PUTATIVE (AFU_ORTHOLOGUE AFUA_1G12880)-RELATED"/>
    <property type="match status" value="1"/>
</dbReference>
<dbReference type="InterPro" id="IPR002575">
    <property type="entry name" value="Aminoglycoside_PTrfase"/>
</dbReference>
<dbReference type="Pfam" id="PF01636">
    <property type="entry name" value="APH"/>
    <property type="match status" value="1"/>
</dbReference>
<reference evidence="2 3" key="1">
    <citation type="submission" date="2007-07" db="EMBL/GenBank/DDBJ databases">
        <title>Complete sequence of chromosome of Xanthobacter autotrophicus Py2.</title>
        <authorList>
            <consortium name="US DOE Joint Genome Institute"/>
            <person name="Copeland A."/>
            <person name="Lucas S."/>
            <person name="Lapidus A."/>
            <person name="Barry K."/>
            <person name="Glavina del Rio T."/>
            <person name="Hammon N."/>
            <person name="Israni S."/>
            <person name="Dalin E."/>
            <person name="Tice H."/>
            <person name="Pitluck S."/>
            <person name="Sims D."/>
            <person name="Brettin T."/>
            <person name="Bruce D."/>
            <person name="Detter J.C."/>
            <person name="Han C."/>
            <person name="Tapia R."/>
            <person name="Brainard J."/>
            <person name="Schmutz J."/>
            <person name="Larimer F."/>
            <person name="Land M."/>
            <person name="Hauser L."/>
            <person name="Kyrpides N."/>
            <person name="Kim E."/>
            <person name="Ensigns S.A."/>
            <person name="Richardson P."/>
        </authorList>
    </citation>
    <scope>NUCLEOTIDE SEQUENCE [LARGE SCALE GENOMIC DNA]</scope>
    <source>
        <strain evidence="3">ATCC BAA-1158 / Py2</strain>
    </source>
</reference>
<dbReference type="OrthoDB" id="3806873at2"/>
<dbReference type="KEGG" id="xau:Xaut_4078"/>
<dbReference type="Gene3D" id="3.90.1200.10">
    <property type="match status" value="1"/>
</dbReference>
<dbReference type="CDD" id="cd05154">
    <property type="entry name" value="ACAD10_11_N-like"/>
    <property type="match status" value="1"/>
</dbReference>
<proteinExistence type="predicted"/>
<dbReference type="SUPFAM" id="SSF56112">
    <property type="entry name" value="Protein kinase-like (PK-like)"/>
    <property type="match status" value="1"/>
</dbReference>
<dbReference type="InterPro" id="IPR041726">
    <property type="entry name" value="ACAD10_11_N"/>
</dbReference>
<dbReference type="InterPro" id="IPR052898">
    <property type="entry name" value="ACAD10-like"/>
</dbReference>
<accession>A7IMQ7</accession>
<gene>
    <name evidence="2" type="ordered locus">Xaut_4078</name>
</gene>
<dbReference type="Proteomes" id="UP000002417">
    <property type="component" value="Chromosome"/>
</dbReference>
<organism evidence="2 3">
    <name type="scientific">Xanthobacter autotrophicus (strain ATCC BAA-1158 / Py2)</name>
    <dbReference type="NCBI Taxonomy" id="78245"/>
    <lineage>
        <taxon>Bacteria</taxon>
        <taxon>Pseudomonadati</taxon>
        <taxon>Pseudomonadota</taxon>
        <taxon>Alphaproteobacteria</taxon>
        <taxon>Hyphomicrobiales</taxon>
        <taxon>Xanthobacteraceae</taxon>
        <taxon>Xanthobacter</taxon>
    </lineage>
</organism>
<dbReference type="Gene3D" id="3.30.200.20">
    <property type="entry name" value="Phosphorylase Kinase, domain 1"/>
    <property type="match status" value="1"/>
</dbReference>
<keyword evidence="3" id="KW-1185">Reference proteome</keyword>
<evidence type="ECO:0000313" key="2">
    <source>
        <dbReference type="EMBL" id="ABS69300.1"/>
    </source>
</evidence>
<sequence>MSPVTPTSVAAPPAAAPPAPAAAGFDAEALAGHLAAVVPGFHGPVAVAPISGGQSNPTFFVDSPSHRLVLRKQPGGQVLPSAHAVDREHRIQHALADSAVPVPRMVHFCADPAVIGTPFYVMERLDGRVFGDCGLAAAPVGERKAMYRSAADMLARLHRVDWRAVGLGDYGRPDGYFERQVARWTRQWQQSRTRELAEVDALIDWLPRHFPASGAATIAHGDFRIGNLMFHPVEPRVIAVLDWELSTIGDPMADVAHFAVTWDTRPEEYGGLRGTDLAAQGLPERADFLNWYGAAGGRAQDFSPFHRVFALFRFAVIFEGIAARAKNGNAASEGAERVGRLSENYARRAIELITTGAA</sequence>
<feature type="domain" description="Aminoglycoside phosphotransferase" evidence="1">
    <location>
        <begin position="47"/>
        <end position="280"/>
    </location>
</feature>